<feature type="coiled-coil region" evidence="1">
    <location>
        <begin position="32"/>
        <end position="59"/>
    </location>
</feature>
<keyword evidence="3" id="KW-1185">Reference proteome</keyword>
<dbReference type="RefSeq" id="WP_181928371.1">
    <property type="nucleotide sequence ID" value="NZ_CP054698.1"/>
</dbReference>
<proteinExistence type="predicted"/>
<protein>
    <submittedName>
        <fullName evidence="2">Uncharacterized protein</fullName>
    </submittedName>
</protein>
<sequence length="75" mass="8867">MCYGFRNAPKSSDGALAYGITHPTQIFSEIKYDSYMRELEEKNQDLIDESEERDEADKASLSFRWKHKLQKYNIE</sequence>
<dbReference type="AlphaFoldDB" id="A0A7D7LFF8"/>
<dbReference type="EMBL" id="CP054698">
    <property type="protein sequence ID" value="QMS90594.1"/>
    <property type="molecule type" value="Genomic_DNA"/>
</dbReference>
<evidence type="ECO:0000313" key="2">
    <source>
        <dbReference type="EMBL" id="QMS90594.1"/>
    </source>
</evidence>
<dbReference type="Proteomes" id="UP000514713">
    <property type="component" value="Chromosome"/>
</dbReference>
<gene>
    <name evidence="2" type="ORF">HUN01_24545</name>
</gene>
<evidence type="ECO:0000313" key="3">
    <source>
        <dbReference type="Proteomes" id="UP000514713"/>
    </source>
</evidence>
<evidence type="ECO:0000256" key="1">
    <source>
        <dbReference type="SAM" id="Coils"/>
    </source>
</evidence>
<accession>A0A7D7LFF8</accession>
<organism evidence="2 3">
    <name type="scientific">Nostoc edaphicum CCNP1411</name>
    <dbReference type="NCBI Taxonomy" id="1472755"/>
    <lineage>
        <taxon>Bacteria</taxon>
        <taxon>Bacillati</taxon>
        <taxon>Cyanobacteriota</taxon>
        <taxon>Cyanophyceae</taxon>
        <taxon>Nostocales</taxon>
        <taxon>Nostocaceae</taxon>
        <taxon>Nostoc</taxon>
    </lineage>
</organism>
<keyword evidence="1" id="KW-0175">Coiled coil</keyword>
<reference evidence="3" key="1">
    <citation type="submission" date="2020-06" db="EMBL/GenBank/DDBJ databases">
        <title>Nostoc edaphicum CCNP1411 genome.</title>
        <authorList>
            <person name="Fidor A."/>
            <person name="Grabski M."/>
            <person name="Gawor J."/>
            <person name="Gromadka R."/>
            <person name="Wegrzyn G."/>
            <person name="Mazur-Marzec H."/>
        </authorList>
    </citation>
    <scope>NUCLEOTIDE SEQUENCE [LARGE SCALE GENOMIC DNA]</scope>
    <source>
        <strain evidence="3">CCNP1411</strain>
    </source>
</reference>
<dbReference type="KEGG" id="ned:HUN01_24545"/>
<name>A0A7D7LFF8_9NOSO</name>